<evidence type="ECO:0000313" key="3">
    <source>
        <dbReference type="Proteomes" id="UP000422764"/>
    </source>
</evidence>
<proteinExistence type="predicted"/>
<sequence length="86" mass="9572">MLKLKELLKPGAVNVFSNGLGDFMTGFGLPFETGKNFTALAISAFALTSLDTATRLGRFIFQEMFDNRRSEEDVNTSPLANKYFLQ</sequence>
<reference evidence="2 3" key="1">
    <citation type="submission" date="2019-12" db="EMBL/GenBank/DDBJ databases">
        <title>Genome sequenceing of Clostridium bovifaecis.</title>
        <authorList>
            <person name="Yao Y."/>
        </authorList>
    </citation>
    <scope>NUCLEOTIDE SEQUENCE [LARGE SCALE GENOMIC DNA]</scope>
    <source>
        <strain evidence="2 3">BXX</strain>
    </source>
</reference>
<accession>A0A6I6F695</accession>
<dbReference type="GO" id="GO:0016020">
    <property type="term" value="C:membrane"/>
    <property type="evidence" value="ECO:0007669"/>
    <property type="project" value="InterPro"/>
</dbReference>
<dbReference type="InterPro" id="IPR003706">
    <property type="entry name" value="CstA_N"/>
</dbReference>
<name>A0A6I6F695_9CLOT</name>
<dbReference type="Proteomes" id="UP000422764">
    <property type="component" value="Chromosome"/>
</dbReference>
<keyword evidence="3" id="KW-1185">Reference proteome</keyword>
<feature type="domain" description="CstA N-terminal" evidence="1">
    <location>
        <begin position="9"/>
        <end position="76"/>
    </location>
</feature>
<dbReference type="EMBL" id="CP046522">
    <property type="protein sequence ID" value="QGU95868.1"/>
    <property type="molecule type" value="Genomic_DNA"/>
</dbReference>
<organism evidence="2 3">
    <name type="scientific">Clostridium bovifaecis</name>
    <dbReference type="NCBI Taxonomy" id="2184719"/>
    <lineage>
        <taxon>Bacteria</taxon>
        <taxon>Bacillati</taxon>
        <taxon>Bacillota</taxon>
        <taxon>Clostridia</taxon>
        <taxon>Eubacteriales</taxon>
        <taxon>Clostridiaceae</taxon>
        <taxon>Clostridium</taxon>
    </lineage>
</organism>
<dbReference type="AlphaFoldDB" id="A0A6I6F695"/>
<evidence type="ECO:0000259" key="1">
    <source>
        <dbReference type="Pfam" id="PF02554"/>
    </source>
</evidence>
<dbReference type="GO" id="GO:0009267">
    <property type="term" value="P:cellular response to starvation"/>
    <property type="evidence" value="ECO:0007669"/>
    <property type="project" value="InterPro"/>
</dbReference>
<evidence type="ECO:0000313" key="2">
    <source>
        <dbReference type="EMBL" id="QGU95868.1"/>
    </source>
</evidence>
<gene>
    <name evidence="2" type="ORF">GOM49_12870</name>
</gene>
<dbReference type="Pfam" id="PF02554">
    <property type="entry name" value="CstA"/>
    <property type="match status" value="1"/>
</dbReference>
<protein>
    <recommendedName>
        <fullName evidence="1">CstA N-terminal domain-containing protein</fullName>
    </recommendedName>
</protein>